<accession>A0A6J4KBW5</accession>
<gene>
    <name evidence="1" type="ORF">AVDCRST_MAG93-4621</name>
</gene>
<reference evidence="1" key="1">
    <citation type="submission" date="2020-02" db="EMBL/GenBank/DDBJ databases">
        <authorList>
            <person name="Meier V. D."/>
        </authorList>
    </citation>
    <scope>NUCLEOTIDE SEQUENCE</scope>
    <source>
        <strain evidence="1">AVDCRST_MAG93</strain>
    </source>
</reference>
<sequence>MRCTDSLRQALLAEHPATCSDGPQRPVAFTAMTCTSAPTRFLAG</sequence>
<protein>
    <submittedName>
        <fullName evidence="1">Uncharacterized protein</fullName>
    </submittedName>
</protein>
<name>A0A6J4KBW5_9CHLR</name>
<organism evidence="1">
    <name type="scientific">uncultured Chloroflexia bacterium</name>
    <dbReference type="NCBI Taxonomy" id="1672391"/>
    <lineage>
        <taxon>Bacteria</taxon>
        <taxon>Bacillati</taxon>
        <taxon>Chloroflexota</taxon>
        <taxon>Chloroflexia</taxon>
        <taxon>environmental samples</taxon>
    </lineage>
</organism>
<dbReference type="AlphaFoldDB" id="A0A6J4KBW5"/>
<evidence type="ECO:0000313" key="1">
    <source>
        <dbReference type="EMBL" id="CAA9301327.1"/>
    </source>
</evidence>
<proteinExistence type="predicted"/>
<dbReference type="EMBL" id="CADCTR010001562">
    <property type="protein sequence ID" value="CAA9301327.1"/>
    <property type="molecule type" value="Genomic_DNA"/>
</dbReference>